<dbReference type="RefSeq" id="WP_146951382.1">
    <property type="nucleotide sequence ID" value="NZ_BAABBJ010000005.1"/>
</dbReference>
<feature type="binding site" evidence="10">
    <location>
        <begin position="428"/>
        <end position="429"/>
    </location>
    <ligand>
        <name>substrate</name>
    </ligand>
</feature>
<dbReference type="Proteomes" id="UP000321798">
    <property type="component" value="Unassembled WGS sequence"/>
</dbReference>
<dbReference type="FunFam" id="3.20.20.80:FF:000004">
    <property type="entry name" value="Beta-glucosidase 6-phospho-beta-glucosidase"/>
    <property type="match status" value="1"/>
</dbReference>
<dbReference type="InterPro" id="IPR001360">
    <property type="entry name" value="Glyco_hydro_1"/>
</dbReference>
<evidence type="ECO:0000256" key="2">
    <source>
        <dbReference type="ARBA" id="ARBA00010838"/>
    </source>
</evidence>
<dbReference type="AlphaFoldDB" id="A0A512P8V8"/>
<evidence type="ECO:0000256" key="11">
    <source>
        <dbReference type="RuleBase" id="RU361175"/>
    </source>
</evidence>
<evidence type="ECO:0000256" key="3">
    <source>
        <dbReference type="ARBA" id="ARBA00012744"/>
    </source>
</evidence>
<dbReference type="PRINTS" id="PR00131">
    <property type="entry name" value="GLHYDRLASE1"/>
</dbReference>
<name>A0A512P8V8_9CELL</name>
<keyword evidence="7 11" id="KW-0326">Glycosidase</keyword>
<feature type="binding site" evidence="10">
    <location>
        <position position="126"/>
    </location>
    <ligand>
        <name>substrate</name>
    </ligand>
</feature>
<keyword evidence="13" id="KW-1185">Reference proteome</keyword>
<gene>
    <name evidence="12" type="ORF">CSO01_03440</name>
</gene>
<feature type="binding site" evidence="10">
    <location>
        <position position="421"/>
    </location>
    <ligand>
        <name>substrate</name>
    </ligand>
</feature>
<comment type="catalytic activity">
    <reaction evidence="1 11">
        <text>Hydrolysis of terminal, non-reducing beta-D-glucosyl residues with release of beta-D-glucose.</text>
        <dbReference type="EC" id="3.2.1.21"/>
    </reaction>
</comment>
<evidence type="ECO:0000256" key="5">
    <source>
        <dbReference type="ARBA" id="ARBA00023001"/>
    </source>
</evidence>
<dbReference type="PANTHER" id="PTHR10353">
    <property type="entry name" value="GLYCOSYL HYDROLASE"/>
    <property type="match status" value="1"/>
</dbReference>
<keyword evidence="5" id="KW-0136">Cellulose degradation</keyword>
<dbReference type="InterPro" id="IPR017853">
    <property type="entry name" value="GH"/>
</dbReference>
<evidence type="ECO:0000313" key="12">
    <source>
        <dbReference type="EMBL" id="GEP67629.1"/>
    </source>
</evidence>
<comment type="caution">
    <text evidence="12">The sequence shown here is derived from an EMBL/GenBank/DDBJ whole genome shotgun (WGS) entry which is preliminary data.</text>
</comment>
<dbReference type="GO" id="GO:0005829">
    <property type="term" value="C:cytosol"/>
    <property type="evidence" value="ECO:0007669"/>
    <property type="project" value="TreeGrafter"/>
</dbReference>
<dbReference type="OrthoDB" id="9765195at2"/>
<feature type="binding site" evidence="10">
    <location>
        <position position="170"/>
    </location>
    <ligand>
        <name>substrate</name>
    </ligand>
</feature>
<dbReference type="InterPro" id="IPR017736">
    <property type="entry name" value="Glyco_hydro_1_beta-glucosidase"/>
</dbReference>
<dbReference type="Gene3D" id="3.20.20.80">
    <property type="entry name" value="Glycosidases"/>
    <property type="match status" value="1"/>
</dbReference>
<dbReference type="InterPro" id="IPR033132">
    <property type="entry name" value="GH_1_N_CS"/>
</dbReference>
<evidence type="ECO:0000256" key="9">
    <source>
        <dbReference type="PIRSR" id="PIRSR617736-1"/>
    </source>
</evidence>
<evidence type="ECO:0000256" key="10">
    <source>
        <dbReference type="PIRSR" id="PIRSR617736-2"/>
    </source>
</evidence>
<keyword evidence="8" id="KW-0624">Polysaccharide degradation</keyword>
<dbReference type="SUPFAM" id="SSF51445">
    <property type="entry name" value="(Trans)glycosidases"/>
    <property type="match status" value="1"/>
</dbReference>
<feature type="active site" description="Nucleophile" evidence="9">
    <location>
        <position position="374"/>
    </location>
</feature>
<organism evidence="12 13">
    <name type="scientific">Cellulomonas soli</name>
    <dbReference type="NCBI Taxonomy" id="931535"/>
    <lineage>
        <taxon>Bacteria</taxon>
        <taxon>Bacillati</taxon>
        <taxon>Actinomycetota</taxon>
        <taxon>Actinomycetes</taxon>
        <taxon>Micrococcales</taxon>
        <taxon>Cellulomonadaceae</taxon>
        <taxon>Cellulomonas</taxon>
    </lineage>
</organism>
<accession>A0A512P8V8</accession>
<dbReference type="GO" id="GO:0008422">
    <property type="term" value="F:beta-glucosidase activity"/>
    <property type="evidence" value="ECO:0007669"/>
    <property type="project" value="UniProtKB-EC"/>
</dbReference>
<feature type="binding site" evidence="10">
    <location>
        <position position="25"/>
    </location>
    <ligand>
        <name>substrate</name>
    </ligand>
</feature>
<dbReference type="PROSITE" id="PS00653">
    <property type="entry name" value="GLYCOSYL_HYDROL_F1_2"/>
    <property type="match status" value="1"/>
</dbReference>
<proteinExistence type="inferred from homology"/>
<protein>
    <recommendedName>
        <fullName evidence="3 11">Beta-glucosidase</fullName>
        <ecNumber evidence="3 11">3.2.1.21</ecNumber>
    </recommendedName>
</protein>
<dbReference type="EMBL" id="BKAL01000001">
    <property type="protein sequence ID" value="GEP67629.1"/>
    <property type="molecule type" value="Genomic_DNA"/>
</dbReference>
<evidence type="ECO:0000256" key="7">
    <source>
        <dbReference type="ARBA" id="ARBA00023295"/>
    </source>
</evidence>
<dbReference type="GO" id="GO:0030245">
    <property type="term" value="P:cellulose catabolic process"/>
    <property type="evidence" value="ECO:0007669"/>
    <property type="project" value="UniProtKB-KW"/>
</dbReference>
<dbReference type="PANTHER" id="PTHR10353:SF36">
    <property type="entry name" value="LP05116P"/>
    <property type="match status" value="1"/>
</dbReference>
<dbReference type="NCBIfam" id="TIGR03356">
    <property type="entry name" value="BGL"/>
    <property type="match status" value="1"/>
</dbReference>
<evidence type="ECO:0000313" key="13">
    <source>
        <dbReference type="Proteomes" id="UP000321798"/>
    </source>
</evidence>
<evidence type="ECO:0000256" key="4">
    <source>
        <dbReference type="ARBA" id="ARBA00022801"/>
    </source>
</evidence>
<evidence type="ECO:0000256" key="6">
    <source>
        <dbReference type="ARBA" id="ARBA00023277"/>
    </source>
</evidence>
<reference evidence="12 13" key="1">
    <citation type="submission" date="2019-07" db="EMBL/GenBank/DDBJ databases">
        <title>Whole genome shotgun sequence of Cellulomonas soli NBRC 109434.</title>
        <authorList>
            <person name="Hosoyama A."/>
            <person name="Uohara A."/>
            <person name="Ohji S."/>
            <person name="Ichikawa N."/>
        </authorList>
    </citation>
    <scope>NUCLEOTIDE SEQUENCE [LARGE SCALE GENOMIC DNA]</scope>
    <source>
        <strain evidence="12 13">NBRC 109434</strain>
    </source>
</reference>
<dbReference type="EC" id="3.2.1.21" evidence="3 11"/>
<feature type="binding site" evidence="10">
    <location>
        <position position="302"/>
    </location>
    <ligand>
        <name>substrate</name>
    </ligand>
</feature>
<dbReference type="Pfam" id="PF00232">
    <property type="entry name" value="Glyco_hydro_1"/>
    <property type="match status" value="1"/>
</dbReference>
<evidence type="ECO:0000256" key="8">
    <source>
        <dbReference type="ARBA" id="ARBA00023326"/>
    </source>
</evidence>
<keyword evidence="6" id="KW-0119">Carbohydrate metabolism</keyword>
<evidence type="ECO:0000256" key="1">
    <source>
        <dbReference type="ARBA" id="ARBA00000448"/>
    </source>
</evidence>
<keyword evidence="4 11" id="KW-0378">Hydrolase</keyword>
<feature type="active site" description="Proton donor" evidence="9">
    <location>
        <position position="171"/>
    </location>
</feature>
<comment type="similarity">
    <text evidence="2 11">Belongs to the glycosyl hydrolase 1 family.</text>
</comment>
<sequence length="484" mass="52520">MSGVRPAGRRFPDGFLWGAATAAYQIEGAVTEDGRGPSIWDTFSHTPGKVAGGDTGDVAADHYHRVPQDVALMGDLGLQAYRFSVAWPRIQATGRGPANPLGLAFYDDLVDRLLQAGIKPVVTLYHWDLPQALQDAGGWASRDTVHRYVDYAAIVAEALGDRVHLWTTFNEPWCSAYLGHGSGEHAPGIPDPALALASVHHLNLAHGLGGRAVRAVLGDDAPVSVTYNLQVHQAVSDDPADLAAARALDVVANEVFLGPVLEGAYPEEAFARTARFTDWSFVQDGDLADIRIPLDVLGLNYYNTSRVGARRAPVAADPEAPFVPTTAIGCEDVEWFEQPGPRTQMGWNVDPQGLTDLLLDLHRRFPDLPVMITENGAAFEDVAGPGGEVVDTARTAYLYDHLDAVGAAMDAGADVRGYLLWSLMDNFEWAWGYSRRFGIVRVDYDTQRRTVKDSGAWYRELIRTGRLPAVPTEPSSPDPLTVEA</sequence>